<feature type="compositionally biased region" description="Basic and acidic residues" evidence="1">
    <location>
        <begin position="11"/>
        <end position="28"/>
    </location>
</feature>
<dbReference type="RefSeq" id="WP_128778275.1">
    <property type="nucleotide sequence ID" value="NZ_RYFI01000014.1"/>
</dbReference>
<sequence length="258" mass="29242">MVKAKKPKGWYGKEAKAERKAAREARAERRRIEGRLAEARKRRREDARALVERQAAAVCETAEASRAARAERDRAYDRQAKKLRRELEPKLSGVDRGTPHTRRQHRKTSFERLCDERVVTGEMAQAALEIERVYLAVCGAVVVRAQAIEPRGGRGGTGPMSDEVAMAHASRYRPWADEMARLRKAGDWPMLEIVIDVVVDGRTLRDVEIDKGMRNGSARHALCWALLKYAVMARWADAALLVQYEARHDVHRRALQAA</sequence>
<accession>A0A4Q0MF67</accession>
<evidence type="ECO:0000313" key="3">
    <source>
        <dbReference type="Proteomes" id="UP000289708"/>
    </source>
</evidence>
<feature type="region of interest" description="Disordered" evidence="1">
    <location>
        <begin position="1"/>
        <end position="28"/>
    </location>
</feature>
<organism evidence="2 3">
    <name type="scientific">Hansschlegelia zhihuaiae</name>
    <dbReference type="NCBI Taxonomy" id="405005"/>
    <lineage>
        <taxon>Bacteria</taxon>
        <taxon>Pseudomonadati</taxon>
        <taxon>Pseudomonadota</taxon>
        <taxon>Alphaproteobacteria</taxon>
        <taxon>Hyphomicrobiales</taxon>
        <taxon>Methylopilaceae</taxon>
        <taxon>Hansschlegelia</taxon>
    </lineage>
</organism>
<dbReference type="AlphaFoldDB" id="A0A4Q0MF67"/>
<dbReference type="Proteomes" id="UP000289708">
    <property type="component" value="Unassembled WGS sequence"/>
</dbReference>
<proteinExistence type="predicted"/>
<gene>
    <name evidence="2" type="ORF">EK403_14965</name>
</gene>
<keyword evidence="3" id="KW-1185">Reference proteome</keyword>
<protein>
    <submittedName>
        <fullName evidence="2">Uncharacterized protein</fullName>
    </submittedName>
</protein>
<comment type="caution">
    <text evidence="2">The sequence shown here is derived from an EMBL/GenBank/DDBJ whole genome shotgun (WGS) entry which is preliminary data.</text>
</comment>
<name>A0A4Q0MF67_9HYPH</name>
<evidence type="ECO:0000313" key="2">
    <source>
        <dbReference type="EMBL" id="RXF72108.1"/>
    </source>
</evidence>
<dbReference type="OrthoDB" id="9971814at2"/>
<dbReference type="EMBL" id="RYFI01000014">
    <property type="protein sequence ID" value="RXF72108.1"/>
    <property type="molecule type" value="Genomic_DNA"/>
</dbReference>
<evidence type="ECO:0000256" key="1">
    <source>
        <dbReference type="SAM" id="MobiDB-lite"/>
    </source>
</evidence>
<reference evidence="2 3" key="1">
    <citation type="submission" date="2018-12" db="EMBL/GenBank/DDBJ databases">
        <title>bacterium Hansschlegelia zhihuaiae S113.</title>
        <authorList>
            <person name="He J."/>
        </authorList>
    </citation>
    <scope>NUCLEOTIDE SEQUENCE [LARGE SCALE GENOMIC DNA]</scope>
    <source>
        <strain evidence="2 3">S 113</strain>
    </source>
</reference>